<dbReference type="Gene3D" id="1.10.600.10">
    <property type="entry name" value="Farnesyl Diphosphate Synthase"/>
    <property type="match status" value="1"/>
</dbReference>
<dbReference type="SUPFAM" id="SSF48576">
    <property type="entry name" value="Terpenoid synthases"/>
    <property type="match status" value="1"/>
</dbReference>
<protein>
    <submittedName>
        <fullName evidence="1">Squalene/phytoene synthase family protein</fullName>
    </submittedName>
</protein>
<reference evidence="1" key="1">
    <citation type="submission" date="2024-08" db="EMBL/GenBank/DDBJ databases">
        <authorList>
            <person name="Yu S.T."/>
        </authorList>
    </citation>
    <scope>NUCLEOTIDE SEQUENCE</scope>
    <source>
        <strain evidence="1">R33</strain>
    </source>
</reference>
<dbReference type="InterPro" id="IPR008949">
    <property type="entry name" value="Isoprenoid_synthase_dom_sf"/>
</dbReference>
<dbReference type="EMBL" id="CP165727">
    <property type="protein sequence ID" value="XDV62642.1"/>
    <property type="molecule type" value="Genomic_DNA"/>
</dbReference>
<dbReference type="RefSeq" id="WP_369777138.1">
    <property type="nucleotide sequence ID" value="NZ_CP165727.1"/>
</dbReference>
<name>A0AB39XY25_9ACTN</name>
<gene>
    <name evidence="1" type="ORF">AB5J51_06680</name>
</gene>
<proteinExistence type="predicted"/>
<evidence type="ECO:0000313" key="1">
    <source>
        <dbReference type="EMBL" id="XDV62642.1"/>
    </source>
</evidence>
<sequence length="307" mass="33152">MPSWRTTLTAAGIQDPRLRDDYTYVARRVLRREPAPYLTLRLLAAPPLVPWLAAGVGFMNLVDDVAETGTPQERSAGLAALAGQVEAALKTGDSRDPLLRAYAHAVASRGLPEHWVSRFLAGAATAEACFDGFETDEDFQAYLDAYAWPGVLVFTGLQYQGGPDEEQAAAWRRFVDAAQRVDFLADLAGDLAEGRLCLPRARLAEHSVTRADLEQARDTPAVRALLAAETRLARAALDATDGILDLVEPGLRPVIATMTELMGHQLTAVERAGVGSLRKDVGYGLVAPVRTLMRARAGRSRLRPGVA</sequence>
<organism evidence="1">
    <name type="scientific">Streptomyces sp. R33</name>
    <dbReference type="NCBI Taxonomy" id="3238629"/>
    <lineage>
        <taxon>Bacteria</taxon>
        <taxon>Bacillati</taxon>
        <taxon>Actinomycetota</taxon>
        <taxon>Actinomycetes</taxon>
        <taxon>Kitasatosporales</taxon>
        <taxon>Streptomycetaceae</taxon>
        <taxon>Streptomyces</taxon>
    </lineage>
</organism>
<dbReference type="InterPro" id="IPR002060">
    <property type="entry name" value="Squ/phyt_synthse"/>
</dbReference>
<accession>A0AB39XY25</accession>
<dbReference type="AlphaFoldDB" id="A0AB39XY25"/>
<dbReference type="Pfam" id="PF00494">
    <property type="entry name" value="SQS_PSY"/>
    <property type="match status" value="1"/>
</dbReference>